<dbReference type="Pfam" id="PF00249">
    <property type="entry name" value="Myb_DNA-binding"/>
    <property type="match status" value="1"/>
</dbReference>
<keyword evidence="4" id="KW-0804">Transcription</keyword>
<name>A0A835R140_VANPL</name>
<dbReference type="GO" id="GO:0005634">
    <property type="term" value="C:nucleus"/>
    <property type="evidence" value="ECO:0007669"/>
    <property type="project" value="UniProtKB-SubCell"/>
</dbReference>
<dbReference type="EMBL" id="JADCNM010000005">
    <property type="protein sequence ID" value="KAG0483515.1"/>
    <property type="molecule type" value="Genomic_DNA"/>
</dbReference>
<keyword evidence="3" id="KW-0238">DNA-binding</keyword>
<evidence type="ECO:0000313" key="8">
    <source>
        <dbReference type="EMBL" id="KAG0483515.1"/>
    </source>
</evidence>
<dbReference type="GO" id="GO:0003677">
    <property type="term" value="F:DNA binding"/>
    <property type="evidence" value="ECO:0007669"/>
    <property type="project" value="UniProtKB-KW"/>
</dbReference>
<dbReference type="PROSITE" id="PS51294">
    <property type="entry name" value="HTH_MYB"/>
    <property type="match status" value="1"/>
</dbReference>
<evidence type="ECO:0000256" key="2">
    <source>
        <dbReference type="ARBA" id="ARBA00023015"/>
    </source>
</evidence>
<proteinExistence type="predicted"/>
<evidence type="ECO:0000256" key="5">
    <source>
        <dbReference type="ARBA" id="ARBA00023242"/>
    </source>
</evidence>
<dbReference type="AlphaFoldDB" id="A0A835R140"/>
<dbReference type="FunFam" id="1.10.10.60:FF:000007">
    <property type="entry name" value="Two-component response regulator"/>
    <property type="match status" value="1"/>
</dbReference>
<comment type="subcellular location">
    <subcellularLocation>
        <location evidence="1">Nucleus</location>
    </subcellularLocation>
</comment>
<dbReference type="GO" id="GO:0003700">
    <property type="term" value="F:DNA-binding transcription factor activity"/>
    <property type="evidence" value="ECO:0007669"/>
    <property type="project" value="InterPro"/>
</dbReference>
<evidence type="ECO:0000256" key="4">
    <source>
        <dbReference type="ARBA" id="ARBA00023163"/>
    </source>
</evidence>
<dbReference type="InterPro" id="IPR001005">
    <property type="entry name" value="SANT/Myb"/>
</dbReference>
<feature type="domain" description="HTH myb-type" evidence="7">
    <location>
        <begin position="103"/>
        <end position="154"/>
    </location>
</feature>
<comment type="caution">
    <text evidence="8">The sequence shown here is derived from an EMBL/GenBank/DDBJ whole genome shotgun (WGS) entry which is preliminary data.</text>
</comment>
<accession>A0A835R140</accession>
<evidence type="ECO:0000256" key="3">
    <source>
        <dbReference type="ARBA" id="ARBA00023125"/>
    </source>
</evidence>
<evidence type="ECO:0000259" key="7">
    <source>
        <dbReference type="PROSITE" id="PS51294"/>
    </source>
</evidence>
<dbReference type="InterPro" id="IPR017930">
    <property type="entry name" value="Myb_dom"/>
</dbReference>
<gene>
    <name evidence="8" type="ORF">HPP92_011599</name>
</gene>
<keyword evidence="2" id="KW-0805">Transcription regulation</keyword>
<dbReference type="NCBIfam" id="TIGR01557">
    <property type="entry name" value="myb_SHAQKYF"/>
    <property type="match status" value="1"/>
</dbReference>
<reference evidence="8 9" key="1">
    <citation type="journal article" date="2020" name="Nat. Food">
        <title>A phased Vanilla planifolia genome enables genetic improvement of flavour and production.</title>
        <authorList>
            <person name="Hasing T."/>
            <person name="Tang H."/>
            <person name="Brym M."/>
            <person name="Khazi F."/>
            <person name="Huang T."/>
            <person name="Chambers A.H."/>
        </authorList>
    </citation>
    <scope>NUCLEOTIDE SEQUENCE [LARGE SCALE GENOMIC DNA]</scope>
    <source>
        <tissue evidence="8">Leaf</tissue>
    </source>
</reference>
<dbReference type="OrthoDB" id="60033at2759"/>
<dbReference type="InterPro" id="IPR006447">
    <property type="entry name" value="Myb_dom_plants"/>
</dbReference>
<dbReference type="InterPro" id="IPR044841">
    <property type="entry name" value="LUX/BOA-like"/>
</dbReference>
<organism evidence="8 9">
    <name type="scientific">Vanilla planifolia</name>
    <name type="common">Vanilla</name>
    <dbReference type="NCBI Taxonomy" id="51239"/>
    <lineage>
        <taxon>Eukaryota</taxon>
        <taxon>Viridiplantae</taxon>
        <taxon>Streptophyta</taxon>
        <taxon>Embryophyta</taxon>
        <taxon>Tracheophyta</taxon>
        <taxon>Spermatophyta</taxon>
        <taxon>Magnoliopsida</taxon>
        <taxon>Liliopsida</taxon>
        <taxon>Asparagales</taxon>
        <taxon>Orchidaceae</taxon>
        <taxon>Vanilloideae</taxon>
        <taxon>Vanilleae</taxon>
        <taxon>Vanilla</taxon>
    </lineage>
</organism>
<dbReference type="Proteomes" id="UP000639772">
    <property type="component" value="Unassembled WGS sequence"/>
</dbReference>
<feature type="region of interest" description="Disordered" evidence="6">
    <location>
        <begin position="68"/>
        <end position="94"/>
    </location>
</feature>
<protein>
    <recommendedName>
        <fullName evidence="7">HTH myb-type domain-containing protein</fullName>
    </recommendedName>
</protein>
<evidence type="ECO:0000313" key="9">
    <source>
        <dbReference type="Proteomes" id="UP000639772"/>
    </source>
</evidence>
<dbReference type="PANTHER" id="PTHR31442:SF29">
    <property type="entry name" value="HOMEODOMAIN-LIKE SUPERFAMILY PROTEIN"/>
    <property type="match status" value="1"/>
</dbReference>
<evidence type="ECO:0000256" key="1">
    <source>
        <dbReference type="ARBA" id="ARBA00004123"/>
    </source>
</evidence>
<sequence>MRDEEEEPNWFARWEQELPRPEELMPLSQSLITPDLALAFDIPTLNPSPPSGLHNHVTNAVHHLASTDIDSQENSAPTAAGSGGGGSGGDEPARTLKRPRLVWTPQLHKRFVDAVAHLGIKNAVPKTIMQLMNVDGLTRENVASHLQKYRLYLKRMQGLGSSTGVACPSGSMSAADAATEQLFASNPISHPFLSRSPSGPGQETFLPFMSPPLLQHHPQIAAAAAVAQQQYYHQRQMGHFGSPTANSGVYDNGFHSRGSATQGLHRMGAAGLGMMHPSL</sequence>
<feature type="compositionally biased region" description="Polar residues" evidence="6">
    <location>
        <begin position="68"/>
        <end position="77"/>
    </location>
</feature>
<dbReference type="SUPFAM" id="SSF46689">
    <property type="entry name" value="Homeodomain-like"/>
    <property type="match status" value="1"/>
</dbReference>
<evidence type="ECO:0000256" key="6">
    <source>
        <dbReference type="SAM" id="MobiDB-lite"/>
    </source>
</evidence>
<dbReference type="InterPro" id="IPR009057">
    <property type="entry name" value="Homeodomain-like_sf"/>
</dbReference>
<keyword evidence="5" id="KW-0539">Nucleus</keyword>
<dbReference type="PANTHER" id="PTHR31442">
    <property type="entry name" value="HOMEODOMAIN-LIKE SUPERFAMILY PROTEIN-RELATED"/>
    <property type="match status" value="1"/>
</dbReference>
<dbReference type="Gene3D" id="1.10.10.60">
    <property type="entry name" value="Homeodomain-like"/>
    <property type="match status" value="1"/>
</dbReference>